<evidence type="ECO:0000313" key="2">
    <source>
        <dbReference type="EMBL" id="SBS76592.1"/>
    </source>
</evidence>
<evidence type="ECO:0000256" key="1">
    <source>
        <dbReference type="SAM" id="MobiDB-lite"/>
    </source>
</evidence>
<proteinExistence type="predicted"/>
<dbReference type="EMBL" id="FLQS01000028">
    <property type="protein sequence ID" value="SBS76592.1"/>
    <property type="molecule type" value="Genomic_DNA"/>
</dbReference>
<name>A0A1Y5PD35_9MYCO</name>
<dbReference type="AlphaFoldDB" id="A0A1Y5PD35"/>
<gene>
    <name evidence="2" type="ORF">MHPYR_340001</name>
</gene>
<sequence length="75" mass="8100">MNKNKTSSTSAHRHAPAQEHAPDLKTAFPDVDKAARALMYTLASALAADFDEARRLGCTDLLLMTTNVVTRRAGS</sequence>
<protein>
    <submittedName>
        <fullName evidence="2">Uncharacterized protein</fullName>
    </submittedName>
</protein>
<accession>A0A1Y5PD35</accession>
<organism evidence="2">
    <name type="scientific">uncultured Mycobacterium sp</name>
    <dbReference type="NCBI Taxonomy" id="171292"/>
    <lineage>
        <taxon>Bacteria</taxon>
        <taxon>Bacillati</taxon>
        <taxon>Actinomycetota</taxon>
        <taxon>Actinomycetes</taxon>
        <taxon>Mycobacteriales</taxon>
        <taxon>Mycobacteriaceae</taxon>
        <taxon>Mycobacterium</taxon>
        <taxon>environmental samples</taxon>
    </lineage>
</organism>
<reference evidence="2" key="1">
    <citation type="submission" date="2016-03" db="EMBL/GenBank/DDBJ databases">
        <authorList>
            <person name="Ploux O."/>
        </authorList>
    </citation>
    <scope>NUCLEOTIDE SEQUENCE</scope>
    <source>
        <strain evidence="2">UC10</strain>
    </source>
</reference>
<feature type="region of interest" description="Disordered" evidence="1">
    <location>
        <begin position="1"/>
        <end position="27"/>
    </location>
</feature>
<feature type="compositionally biased region" description="Polar residues" evidence="1">
    <location>
        <begin position="1"/>
        <end position="10"/>
    </location>
</feature>